<comment type="similarity">
    <text evidence="12">Belongs to the monovalent cation:proton antiporter 2 (CPA2) transporter (TC 2.A.37) family. CHX (TC 2.A.37.4) subfamily.</text>
</comment>
<dbReference type="Gene3D" id="1.20.1530.20">
    <property type="match status" value="1"/>
</dbReference>
<evidence type="ECO:0000256" key="1">
    <source>
        <dbReference type="ARBA" id="ARBA00003198"/>
    </source>
</evidence>
<comment type="subcellular location">
    <subcellularLocation>
        <location evidence="3">Membrane</location>
        <topology evidence="3">Multi-pass membrane protein</topology>
    </subcellularLocation>
    <subcellularLocation>
        <location evidence="2">Plastid</location>
        <location evidence="2">Chloroplast envelope</location>
    </subcellularLocation>
</comment>
<evidence type="ECO:0000256" key="5">
    <source>
        <dbReference type="ARBA" id="ARBA00022538"/>
    </source>
</evidence>
<keyword evidence="11" id="KW-0472">Membrane</keyword>
<dbReference type="EnsemblPlants" id="EMT07341">
    <property type="protein sequence ID" value="EMT07341"/>
    <property type="gene ID" value="F775_03563"/>
</dbReference>
<evidence type="ECO:0000256" key="8">
    <source>
        <dbReference type="ARBA" id="ARBA00022958"/>
    </source>
</evidence>
<keyword evidence="9" id="KW-1133">Transmembrane helix</keyword>
<dbReference type="GO" id="GO:0016020">
    <property type="term" value="C:membrane"/>
    <property type="evidence" value="ECO:0007669"/>
    <property type="project" value="UniProtKB-SubCell"/>
</dbReference>
<evidence type="ECO:0000256" key="2">
    <source>
        <dbReference type="ARBA" id="ARBA00004119"/>
    </source>
</evidence>
<evidence type="ECO:0000256" key="6">
    <source>
        <dbReference type="ARBA" id="ARBA00022692"/>
    </source>
</evidence>
<dbReference type="GO" id="GO:1902600">
    <property type="term" value="P:proton transmembrane transport"/>
    <property type="evidence" value="ECO:0007669"/>
    <property type="project" value="InterPro"/>
</dbReference>
<accession>M8B036</accession>
<protein>
    <submittedName>
        <fullName evidence="14">K(+)/H(+) antiporter 1</fullName>
    </submittedName>
</protein>
<evidence type="ECO:0000256" key="7">
    <source>
        <dbReference type="ARBA" id="ARBA00022946"/>
    </source>
</evidence>
<dbReference type="Pfam" id="PF00999">
    <property type="entry name" value="Na_H_Exchanger"/>
    <property type="match status" value="1"/>
</dbReference>
<dbReference type="PANTHER" id="PTHR32468">
    <property type="entry name" value="CATION/H + ANTIPORTER"/>
    <property type="match status" value="1"/>
</dbReference>
<keyword evidence="10" id="KW-0406">Ion transport</keyword>
<evidence type="ECO:0000313" key="14">
    <source>
        <dbReference type="EnsemblPlants" id="EMT07341"/>
    </source>
</evidence>
<dbReference type="PANTHER" id="PTHR32468:SF84">
    <property type="entry name" value="OS05G0382200 PROTEIN"/>
    <property type="match status" value="1"/>
</dbReference>
<evidence type="ECO:0000256" key="3">
    <source>
        <dbReference type="ARBA" id="ARBA00004141"/>
    </source>
</evidence>
<dbReference type="GO" id="GO:0006885">
    <property type="term" value="P:regulation of pH"/>
    <property type="evidence" value="ECO:0007669"/>
    <property type="project" value="TreeGrafter"/>
</dbReference>
<proteinExistence type="inferred from homology"/>
<reference evidence="14" key="1">
    <citation type="submission" date="2015-06" db="UniProtKB">
        <authorList>
            <consortium name="EnsemblPlants"/>
        </authorList>
    </citation>
    <scope>IDENTIFICATION</scope>
</reference>
<dbReference type="GO" id="GO:0006813">
    <property type="term" value="P:potassium ion transport"/>
    <property type="evidence" value="ECO:0007669"/>
    <property type="project" value="UniProtKB-KW"/>
</dbReference>
<keyword evidence="6" id="KW-0812">Transmembrane</keyword>
<dbReference type="GO" id="GO:0009941">
    <property type="term" value="C:chloroplast envelope"/>
    <property type="evidence" value="ECO:0007669"/>
    <property type="project" value="UniProtKB-SubCell"/>
</dbReference>
<keyword evidence="5" id="KW-0633">Potassium transport</keyword>
<comment type="function">
    <text evidence="1">May function as sodium-coupled metabolite transporter across the chloroplast envelope.</text>
</comment>
<organism evidence="14">
    <name type="scientific">Aegilops tauschii</name>
    <name type="common">Tausch's goatgrass</name>
    <name type="synonym">Aegilops squarrosa</name>
    <dbReference type="NCBI Taxonomy" id="37682"/>
    <lineage>
        <taxon>Eukaryota</taxon>
        <taxon>Viridiplantae</taxon>
        <taxon>Streptophyta</taxon>
        <taxon>Embryophyta</taxon>
        <taxon>Tracheophyta</taxon>
        <taxon>Spermatophyta</taxon>
        <taxon>Magnoliopsida</taxon>
        <taxon>Liliopsida</taxon>
        <taxon>Poales</taxon>
        <taxon>Poaceae</taxon>
        <taxon>BOP clade</taxon>
        <taxon>Pooideae</taxon>
        <taxon>Triticodae</taxon>
        <taxon>Triticeae</taxon>
        <taxon>Triticinae</taxon>
        <taxon>Aegilops</taxon>
    </lineage>
</organism>
<dbReference type="GO" id="GO:0015297">
    <property type="term" value="F:antiporter activity"/>
    <property type="evidence" value="ECO:0007669"/>
    <property type="project" value="InterPro"/>
</dbReference>
<keyword evidence="7" id="KW-0809">Transit peptide</keyword>
<dbReference type="InterPro" id="IPR006153">
    <property type="entry name" value="Cation/H_exchanger_TM"/>
</dbReference>
<dbReference type="InterPro" id="IPR038770">
    <property type="entry name" value="Na+/solute_symporter_sf"/>
</dbReference>
<keyword evidence="4" id="KW-0813">Transport</keyword>
<evidence type="ECO:0000259" key="13">
    <source>
        <dbReference type="Pfam" id="PF00999"/>
    </source>
</evidence>
<evidence type="ECO:0000256" key="9">
    <source>
        <dbReference type="ARBA" id="ARBA00022989"/>
    </source>
</evidence>
<dbReference type="GO" id="GO:0012505">
    <property type="term" value="C:endomembrane system"/>
    <property type="evidence" value="ECO:0007669"/>
    <property type="project" value="TreeGrafter"/>
</dbReference>
<dbReference type="AlphaFoldDB" id="M8B036"/>
<evidence type="ECO:0000256" key="4">
    <source>
        <dbReference type="ARBA" id="ARBA00022448"/>
    </source>
</evidence>
<evidence type="ECO:0000256" key="11">
    <source>
        <dbReference type="ARBA" id="ARBA00023136"/>
    </source>
</evidence>
<evidence type="ECO:0000256" key="12">
    <source>
        <dbReference type="ARBA" id="ARBA00038341"/>
    </source>
</evidence>
<evidence type="ECO:0000256" key="10">
    <source>
        <dbReference type="ARBA" id="ARBA00023065"/>
    </source>
</evidence>
<feature type="domain" description="Cation/H+ exchanger transmembrane" evidence="13">
    <location>
        <begin position="83"/>
        <end position="236"/>
    </location>
</feature>
<keyword evidence="8" id="KW-0630">Potassium</keyword>
<sequence>MAVKMASDGLWQGENPLDFALPLLAVQIAVVLVVTQGLAFALKPLRQPRVIAEILKNKVPHRHTDSIWKLPKRRAASCSDLRPWAAGAVTDAIGVHPVFGAFMFGLAMPREDGFAERIGEKVTPLVSGLMLPLYFATSGLHTNVDNVQGVAAWGMVVLVVAVAVVGKFTGTFAVAVDGTGMGRREAAALGVAMSAKGLVELIVLNIGKEKKVLDDTTFAIFVIMALTTTVIATPLMTALYRHQSTATTPEIDGMELKGGDACPA</sequence>
<dbReference type="InterPro" id="IPR050794">
    <property type="entry name" value="CPA2_transporter"/>
</dbReference>
<name>M8B036_AEGTA</name>